<feature type="compositionally biased region" description="Polar residues" evidence="1">
    <location>
        <begin position="9"/>
        <end position="28"/>
    </location>
</feature>
<gene>
    <name evidence="3" type="ORF">DPMN_043536</name>
    <name evidence="2" type="ORF">DPMN_081636</name>
</gene>
<accession>A0A9D3Y8G5</accession>
<feature type="region of interest" description="Disordered" evidence="1">
    <location>
        <begin position="45"/>
        <end position="80"/>
    </location>
</feature>
<dbReference type="EMBL" id="JAIWYP010000016">
    <property type="protein sequence ID" value="KAH3694196.1"/>
    <property type="molecule type" value="Genomic_DNA"/>
</dbReference>
<evidence type="ECO:0000313" key="3">
    <source>
        <dbReference type="EMBL" id="KAH3736960.1"/>
    </source>
</evidence>
<feature type="compositionally biased region" description="Polar residues" evidence="1">
    <location>
        <begin position="45"/>
        <end position="57"/>
    </location>
</feature>
<keyword evidence="4" id="KW-1185">Reference proteome</keyword>
<protein>
    <submittedName>
        <fullName evidence="2">Uncharacterized protein</fullName>
    </submittedName>
</protein>
<evidence type="ECO:0000313" key="2">
    <source>
        <dbReference type="EMBL" id="KAH3694196.1"/>
    </source>
</evidence>
<name>A0A9D3Y8G5_DREPO</name>
<dbReference type="EMBL" id="JAIWYP010000011">
    <property type="protein sequence ID" value="KAH3736960.1"/>
    <property type="molecule type" value="Genomic_DNA"/>
</dbReference>
<evidence type="ECO:0000256" key="1">
    <source>
        <dbReference type="SAM" id="MobiDB-lite"/>
    </source>
</evidence>
<sequence length="94" mass="10115">MQRLPDSAGNGQAVRSASPPSTGLSSALTFPSYCTTAIPVRFTRTQNAGYRHLNTNAPEDRSAPPERSTRPTSRSGLEYDCNTCLSTRAPSCDH</sequence>
<proteinExistence type="predicted"/>
<reference evidence="2" key="2">
    <citation type="submission" date="2020-11" db="EMBL/GenBank/DDBJ databases">
        <authorList>
            <person name="McCartney M.A."/>
            <person name="Auch B."/>
            <person name="Kono T."/>
            <person name="Mallez S."/>
            <person name="Becker A."/>
            <person name="Gohl D.M."/>
            <person name="Silverstein K.A.T."/>
            <person name="Koren S."/>
            <person name="Bechman K.B."/>
            <person name="Herman A."/>
            <person name="Abrahante J.E."/>
            <person name="Garbe J."/>
        </authorList>
    </citation>
    <scope>NUCLEOTIDE SEQUENCE</scope>
    <source>
        <strain evidence="2">Duluth1</strain>
        <tissue evidence="2">Whole animal</tissue>
    </source>
</reference>
<reference evidence="2" key="1">
    <citation type="journal article" date="2019" name="bioRxiv">
        <title>The Genome of the Zebra Mussel, Dreissena polymorpha: A Resource for Invasive Species Research.</title>
        <authorList>
            <person name="McCartney M.A."/>
            <person name="Auch B."/>
            <person name="Kono T."/>
            <person name="Mallez S."/>
            <person name="Zhang Y."/>
            <person name="Obille A."/>
            <person name="Becker A."/>
            <person name="Abrahante J.E."/>
            <person name="Garbe J."/>
            <person name="Badalamenti J.P."/>
            <person name="Herman A."/>
            <person name="Mangelson H."/>
            <person name="Liachko I."/>
            <person name="Sullivan S."/>
            <person name="Sone E.D."/>
            <person name="Koren S."/>
            <person name="Silverstein K.A.T."/>
            <person name="Beckman K.B."/>
            <person name="Gohl D.M."/>
        </authorList>
    </citation>
    <scope>NUCLEOTIDE SEQUENCE</scope>
    <source>
        <strain evidence="2">Duluth1</strain>
        <tissue evidence="2">Whole animal</tissue>
    </source>
</reference>
<organism evidence="2 4">
    <name type="scientific">Dreissena polymorpha</name>
    <name type="common">Zebra mussel</name>
    <name type="synonym">Mytilus polymorpha</name>
    <dbReference type="NCBI Taxonomy" id="45954"/>
    <lineage>
        <taxon>Eukaryota</taxon>
        <taxon>Metazoa</taxon>
        <taxon>Spiralia</taxon>
        <taxon>Lophotrochozoa</taxon>
        <taxon>Mollusca</taxon>
        <taxon>Bivalvia</taxon>
        <taxon>Autobranchia</taxon>
        <taxon>Heteroconchia</taxon>
        <taxon>Euheterodonta</taxon>
        <taxon>Imparidentia</taxon>
        <taxon>Neoheterodontei</taxon>
        <taxon>Myida</taxon>
        <taxon>Dreissenoidea</taxon>
        <taxon>Dreissenidae</taxon>
        <taxon>Dreissena</taxon>
    </lineage>
</organism>
<feature type="compositionally biased region" description="Basic and acidic residues" evidence="1">
    <location>
        <begin position="58"/>
        <end position="69"/>
    </location>
</feature>
<evidence type="ECO:0000313" key="4">
    <source>
        <dbReference type="Proteomes" id="UP000828390"/>
    </source>
</evidence>
<dbReference type="Proteomes" id="UP000828390">
    <property type="component" value="Unassembled WGS sequence"/>
</dbReference>
<feature type="region of interest" description="Disordered" evidence="1">
    <location>
        <begin position="1"/>
        <end position="28"/>
    </location>
</feature>
<dbReference type="AlphaFoldDB" id="A0A9D3Y8G5"/>
<comment type="caution">
    <text evidence="2">The sequence shown here is derived from an EMBL/GenBank/DDBJ whole genome shotgun (WGS) entry which is preliminary data.</text>
</comment>